<sequence length="142" mass="16052">MTIILSGNQTLHQPRGDSLLTDIHDGRIHLPGRTILTARPVRDHLARWLDHRRSTWPETTNPHLLVNKQTAVRTTPASNFWVNSRLGMSAQAVREDRILHEADATGDIRRLCDLFGLSVRGAQRYIDAVTSYPSSPRQETDP</sequence>
<dbReference type="Proteomes" id="UP001422074">
    <property type="component" value="Unassembled WGS sequence"/>
</dbReference>
<dbReference type="RefSeq" id="WP_345886653.1">
    <property type="nucleotide sequence ID" value="NZ_JBDFRB010000028.1"/>
</dbReference>
<comment type="caution">
    <text evidence="1">The sequence shown here is derived from an EMBL/GenBank/DDBJ whole genome shotgun (WGS) entry which is preliminary data.</text>
</comment>
<accession>A0ABU9X4S6</accession>
<evidence type="ECO:0000313" key="1">
    <source>
        <dbReference type="EMBL" id="MEN2746057.1"/>
    </source>
</evidence>
<proteinExistence type="predicted"/>
<gene>
    <name evidence="1" type="ORF">ABCQ75_16170</name>
</gene>
<reference evidence="1 2" key="1">
    <citation type="submission" date="2024-05" db="EMBL/GenBank/DDBJ databases">
        <title>Sinomonas sp. nov., isolated from a waste landfill.</title>
        <authorList>
            <person name="Zhao Y."/>
        </authorList>
    </citation>
    <scope>NUCLEOTIDE SEQUENCE [LARGE SCALE GENOMIC DNA]</scope>
    <source>
        <strain evidence="1 2">CCTCC AB2014300</strain>
    </source>
</reference>
<evidence type="ECO:0000313" key="2">
    <source>
        <dbReference type="Proteomes" id="UP001422074"/>
    </source>
</evidence>
<organism evidence="1 2">
    <name type="scientific">Sinomonas halotolerans</name>
    <dbReference type="NCBI Taxonomy" id="1644133"/>
    <lineage>
        <taxon>Bacteria</taxon>
        <taxon>Bacillati</taxon>
        <taxon>Actinomycetota</taxon>
        <taxon>Actinomycetes</taxon>
        <taxon>Micrococcales</taxon>
        <taxon>Micrococcaceae</taxon>
        <taxon>Sinomonas</taxon>
    </lineage>
</organism>
<keyword evidence="2" id="KW-1185">Reference proteome</keyword>
<name>A0ABU9X4S6_9MICC</name>
<protein>
    <submittedName>
        <fullName evidence="1">Uncharacterized protein</fullName>
    </submittedName>
</protein>
<dbReference type="EMBL" id="JBDFRB010000028">
    <property type="protein sequence ID" value="MEN2746057.1"/>
    <property type="molecule type" value="Genomic_DNA"/>
</dbReference>